<evidence type="ECO:0000313" key="13">
    <source>
        <dbReference type="EMBL" id="GLI41466.1"/>
    </source>
</evidence>
<comment type="cofactor">
    <cofactor evidence="11">
        <name>[4Fe-4S] cluster</name>
        <dbReference type="ChEBI" id="CHEBI:49883"/>
    </cofactor>
    <text evidence="11">Binds 1 [4Fe-4S] cluster per subunit. Following nitrosylation of the [4Fe-4S] cluster binds 1 [4Fe-8(NO)] cluster per subunit.</text>
</comment>
<keyword evidence="14" id="KW-1185">Reference proteome</keyword>
<feature type="binding site" evidence="11">
    <location>
        <position position="37"/>
    </location>
    <ligand>
        <name>[4Fe-4S] cluster</name>
        <dbReference type="ChEBI" id="CHEBI:49883"/>
    </ligand>
</feature>
<comment type="PTM">
    <text evidence="11">Upon Fe-S cluster removal intramolecular disulfide bonds are formed.</text>
</comment>
<keyword evidence="8 11" id="KW-0238">DNA-binding</keyword>
<dbReference type="GO" id="GO:0046872">
    <property type="term" value="F:metal ion binding"/>
    <property type="evidence" value="ECO:0007669"/>
    <property type="project" value="UniProtKB-KW"/>
</dbReference>
<evidence type="ECO:0000256" key="11">
    <source>
        <dbReference type="HAMAP-Rule" id="MF_01479"/>
    </source>
</evidence>
<dbReference type="InterPro" id="IPR003482">
    <property type="entry name" value="Whib"/>
</dbReference>
<dbReference type="GO" id="GO:0005737">
    <property type="term" value="C:cytoplasm"/>
    <property type="evidence" value="ECO:0007669"/>
    <property type="project" value="UniProtKB-SubCell"/>
</dbReference>
<dbReference type="GO" id="GO:0045454">
    <property type="term" value="P:cell redox homeostasis"/>
    <property type="evidence" value="ECO:0007669"/>
    <property type="project" value="TreeGrafter"/>
</dbReference>
<keyword evidence="3 11" id="KW-0004">4Fe-4S</keyword>
<keyword evidence="7 11" id="KW-0805">Transcription regulation</keyword>
<name>A0A9W6G6M1_9ACTN</name>
<reference evidence="13" key="1">
    <citation type="submission" date="2022-12" db="EMBL/GenBank/DDBJ databases">
        <title>Reference genome sequencing for broad-spectrum identification of bacterial and archaeal isolates by mass spectrometry.</title>
        <authorList>
            <person name="Sekiguchi Y."/>
            <person name="Tourlousse D.M."/>
        </authorList>
    </citation>
    <scope>NUCLEOTIDE SEQUENCE</scope>
    <source>
        <strain evidence="13">LLR39Z86</strain>
    </source>
</reference>
<keyword evidence="11" id="KW-0963">Cytoplasm</keyword>
<keyword evidence="9 11" id="KW-1015">Disulfide bond</keyword>
<evidence type="ECO:0000256" key="8">
    <source>
        <dbReference type="ARBA" id="ARBA00023125"/>
    </source>
</evidence>
<sequence length="177" mass="20121">MRMGLLIDWTTKALCQEGDPDALFVQGAEQNNAKKVCRGCPVRLECLADALDNRIEFGVWGGMTERERRALLRRHADVRSWRAVFEVALEEEQRSARKGNRRRIPVDVNFLPASLSMKGLNAAPGRHPRPGAFFMPAPHLWITLRLRNRQNKQYSQSYPQAEKECLASGTGHVIVDR</sequence>
<evidence type="ECO:0000256" key="4">
    <source>
        <dbReference type="ARBA" id="ARBA00022723"/>
    </source>
</evidence>
<dbReference type="PANTHER" id="PTHR38839:SF7">
    <property type="entry name" value="TRANSCRIPTIONAL REGULATOR WHIB4"/>
    <property type="match status" value="1"/>
</dbReference>
<keyword evidence="4 11" id="KW-0479">Metal-binding</keyword>
<keyword evidence="6 11" id="KW-0411">Iron-sulfur</keyword>
<evidence type="ECO:0000256" key="9">
    <source>
        <dbReference type="ARBA" id="ARBA00023157"/>
    </source>
</evidence>
<keyword evidence="10 11" id="KW-0804">Transcription</keyword>
<comment type="similarity">
    <text evidence="2 11">Belongs to the WhiB family.</text>
</comment>
<feature type="binding site" evidence="11">
    <location>
        <position position="40"/>
    </location>
    <ligand>
        <name>[4Fe-4S] cluster</name>
        <dbReference type="ChEBI" id="CHEBI:49883"/>
    </ligand>
</feature>
<protein>
    <recommendedName>
        <fullName evidence="11">Transcriptional regulator WhiB</fullName>
    </recommendedName>
</protein>
<keyword evidence="5 11" id="KW-0408">Iron</keyword>
<dbReference type="PANTHER" id="PTHR38839">
    <property type="entry name" value="TRANSCRIPTIONAL REGULATOR WHID-RELATED"/>
    <property type="match status" value="1"/>
</dbReference>
<dbReference type="GO" id="GO:0047134">
    <property type="term" value="F:protein-disulfide reductase [NAD(P)H] activity"/>
    <property type="evidence" value="ECO:0007669"/>
    <property type="project" value="TreeGrafter"/>
</dbReference>
<organism evidence="13 14">
    <name type="scientific">Glycomyces algeriensis</name>
    <dbReference type="NCBI Taxonomy" id="256037"/>
    <lineage>
        <taxon>Bacteria</taxon>
        <taxon>Bacillati</taxon>
        <taxon>Actinomycetota</taxon>
        <taxon>Actinomycetes</taxon>
        <taxon>Glycomycetales</taxon>
        <taxon>Glycomycetaceae</taxon>
        <taxon>Glycomyces</taxon>
    </lineage>
</organism>
<dbReference type="EMBL" id="BSDT01000001">
    <property type="protein sequence ID" value="GLI41466.1"/>
    <property type="molecule type" value="Genomic_DNA"/>
</dbReference>
<evidence type="ECO:0000256" key="3">
    <source>
        <dbReference type="ARBA" id="ARBA00022485"/>
    </source>
</evidence>
<dbReference type="Proteomes" id="UP001144313">
    <property type="component" value="Unassembled WGS sequence"/>
</dbReference>
<evidence type="ECO:0000256" key="5">
    <source>
        <dbReference type="ARBA" id="ARBA00023004"/>
    </source>
</evidence>
<evidence type="ECO:0000256" key="6">
    <source>
        <dbReference type="ARBA" id="ARBA00023014"/>
    </source>
</evidence>
<gene>
    <name evidence="11" type="primary">whiB</name>
    <name evidence="13" type="ORF">GALLR39Z86_13160</name>
</gene>
<evidence type="ECO:0000256" key="10">
    <source>
        <dbReference type="ARBA" id="ARBA00023163"/>
    </source>
</evidence>
<comment type="caution">
    <text evidence="13">The sequence shown here is derived from an EMBL/GenBank/DDBJ whole genome shotgun (WGS) entry which is preliminary data.</text>
</comment>
<comment type="function">
    <text evidence="11">Acts as a transcriptional regulator. Probably redox-responsive. The apo- but not holo-form probably binds DNA.</text>
</comment>
<dbReference type="GO" id="GO:0035731">
    <property type="term" value="F:dinitrosyl-iron complex binding"/>
    <property type="evidence" value="ECO:0007669"/>
    <property type="project" value="UniProtKB-UniRule"/>
</dbReference>
<dbReference type="GO" id="GO:0051539">
    <property type="term" value="F:4 iron, 4 sulfur cluster binding"/>
    <property type="evidence" value="ECO:0007669"/>
    <property type="project" value="UniProtKB-UniRule"/>
</dbReference>
<comment type="subcellular location">
    <subcellularLocation>
        <location evidence="1 11">Cytoplasm</location>
    </subcellularLocation>
</comment>
<dbReference type="PROSITE" id="PS51674">
    <property type="entry name" value="4FE4S_WBL"/>
    <property type="match status" value="1"/>
</dbReference>
<accession>A0A9W6G6M1</accession>
<proteinExistence type="inferred from homology"/>
<evidence type="ECO:0000256" key="1">
    <source>
        <dbReference type="ARBA" id="ARBA00004496"/>
    </source>
</evidence>
<feature type="domain" description="4Fe-4S Wbl-type" evidence="12">
    <location>
        <begin position="14"/>
        <end position="70"/>
    </location>
</feature>
<dbReference type="HAMAP" id="MF_01479">
    <property type="entry name" value="WhiB"/>
    <property type="match status" value="1"/>
</dbReference>
<evidence type="ECO:0000256" key="2">
    <source>
        <dbReference type="ARBA" id="ARBA00006597"/>
    </source>
</evidence>
<dbReference type="GO" id="GO:0045892">
    <property type="term" value="P:negative regulation of DNA-templated transcription"/>
    <property type="evidence" value="ECO:0007669"/>
    <property type="project" value="TreeGrafter"/>
</dbReference>
<evidence type="ECO:0000259" key="12">
    <source>
        <dbReference type="PROSITE" id="PS51674"/>
    </source>
</evidence>
<comment type="PTM">
    <text evidence="11">The Fe-S cluster can be nitrosylated by nitric oxide (NO).</text>
</comment>
<evidence type="ECO:0000256" key="7">
    <source>
        <dbReference type="ARBA" id="ARBA00023015"/>
    </source>
</evidence>
<dbReference type="Pfam" id="PF02467">
    <property type="entry name" value="Whib"/>
    <property type="match status" value="1"/>
</dbReference>
<evidence type="ECO:0000313" key="14">
    <source>
        <dbReference type="Proteomes" id="UP001144313"/>
    </source>
</evidence>
<dbReference type="InterPro" id="IPR034768">
    <property type="entry name" value="4FE4S_WBL"/>
</dbReference>
<dbReference type="GO" id="GO:0003677">
    <property type="term" value="F:DNA binding"/>
    <property type="evidence" value="ECO:0007669"/>
    <property type="project" value="UniProtKB-UniRule"/>
</dbReference>
<feature type="binding site" evidence="11">
    <location>
        <position position="15"/>
    </location>
    <ligand>
        <name>[4Fe-4S] cluster</name>
        <dbReference type="ChEBI" id="CHEBI:49883"/>
    </ligand>
</feature>
<dbReference type="AlphaFoldDB" id="A0A9W6G6M1"/>
<feature type="binding site" evidence="11">
    <location>
        <position position="46"/>
    </location>
    <ligand>
        <name>[4Fe-4S] cluster</name>
        <dbReference type="ChEBI" id="CHEBI:49883"/>
    </ligand>
</feature>